<evidence type="ECO:0000256" key="1">
    <source>
        <dbReference type="ARBA" id="ARBA00006739"/>
    </source>
</evidence>
<keyword evidence="3" id="KW-0808">Transferase</keyword>
<dbReference type="Pfam" id="PF13641">
    <property type="entry name" value="Glyco_tranf_2_3"/>
    <property type="match status" value="1"/>
</dbReference>
<keyword evidence="4" id="KW-0472">Membrane</keyword>
<feature type="transmembrane region" description="Helical" evidence="4">
    <location>
        <begin position="58"/>
        <end position="91"/>
    </location>
</feature>
<name>A0ABN2RSN8_9ACTN</name>
<dbReference type="PANTHER" id="PTHR43630:SF1">
    <property type="entry name" value="POLY-BETA-1,6-N-ACETYL-D-GLUCOSAMINE SYNTHASE"/>
    <property type="match status" value="1"/>
</dbReference>
<keyword evidence="4" id="KW-1133">Transmembrane helix</keyword>
<sequence length="563" mass="60742">MTQSAAPLRIRVARLSWLSAIIALAAVALIVLAGLLTAWETPDRTFSAVVPVPVRISWPGVGALFAAALLAAAAVIGITALQTAAAAQVLGRRGGPRQRHRLGPEAARRARLTLLTPPVVQALGIDEIPVALPSARPAVAASTRLRCTVLIPAHDEEAVLGATLASLAAQRRPPDHVVVVADNCSDGTVELARAHGVDVVETVGNTEKKAGALNQQLERLLPDAGSSDVVMVMDADSTISAEFLEVALALLEHDADLMAVGGLFYGDDDAGLIAQLQRNEFTRYQRIVARRRNRVFVLTGTAAVMRAYALRAVADSRGELIPGPAGMVYDTLAMTEDNELTLALKTLGAKLTSPPQCRVTTEVMPRWRDLWRQRLRWHRGALENIGVYGLTRATTPYWVQQLGLGYGVLALWSYLALMVITLLAADTIRWSPFWVTIGLVFVVERLVTVWAVGWRGRAIAAPIVIELAYAMFLQVCFVVSLLQIASGRKAGWNYVPRSAEQGLAPVLLAPYAITSLGILLPTSILSTDWYQILCVWVGFNTLVFAGLSLLQILPPLRRASRSP</sequence>
<accession>A0ABN2RSN8</accession>
<comment type="similarity">
    <text evidence="1">Belongs to the glycosyltransferase 2 family.</text>
</comment>
<dbReference type="SUPFAM" id="SSF53448">
    <property type="entry name" value="Nucleotide-diphospho-sugar transferases"/>
    <property type="match status" value="1"/>
</dbReference>
<comment type="caution">
    <text evidence="5">The sequence shown here is derived from an EMBL/GenBank/DDBJ whole genome shotgun (WGS) entry which is preliminary data.</text>
</comment>
<gene>
    <name evidence="5" type="ORF">GCM10009798_39240</name>
</gene>
<dbReference type="EMBL" id="BAAAPB010000005">
    <property type="protein sequence ID" value="GAA1974151.1"/>
    <property type="molecule type" value="Genomic_DNA"/>
</dbReference>
<feature type="transmembrane region" description="Helical" evidence="4">
    <location>
        <begin position="503"/>
        <end position="524"/>
    </location>
</feature>
<evidence type="ECO:0000256" key="2">
    <source>
        <dbReference type="ARBA" id="ARBA00022676"/>
    </source>
</evidence>
<dbReference type="Gene3D" id="3.90.550.10">
    <property type="entry name" value="Spore Coat Polysaccharide Biosynthesis Protein SpsA, Chain A"/>
    <property type="match status" value="1"/>
</dbReference>
<evidence type="ECO:0000313" key="6">
    <source>
        <dbReference type="Proteomes" id="UP001500571"/>
    </source>
</evidence>
<keyword evidence="2" id="KW-0328">Glycosyltransferase</keyword>
<organism evidence="5 6">
    <name type="scientific">Nocardioides panacihumi</name>
    <dbReference type="NCBI Taxonomy" id="400774"/>
    <lineage>
        <taxon>Bacteria</taxon>
        <taxon>Bacillati</taxon>
        <taxon>Actinomycetota</taxon>
        <taxon>Actinomycetes</taxon>
        <taxon>Propionibacteriales</taxon>
        <taxon>Nocardioidaceae</taxon>
        <taxon>Nocardioides</taxon>
    </lineage>
</organism>
<protein>
    <recommendedName>
        <fullName evidence="7">Glycosyltransferase family 2 protein</fullName>
    </recommendedName>
</protein>
<feature type="transmembrane region" description="Helical" evidence="4">
    <location>
        <begin position="432"/>
        <end position="453"/>
    </location>
</feature>
<keyword evidence="4" id="KW-0812">Transmembrane</keyword>
<dbReference type="InterPro" id="IPR029044">
    <property type="entry name" value="Nucleotide-diphossugar_trans"/>
</dbReference>
<dbReference type="PANTHER" id="PTHR43630">
    <property type="entry name" value="POLY-BETA-1,6-N-ACETYL-D-GLUCOSAMINE SYNTHASE"/>
    <property type="match status" value="1"/>
</dbReference>
<proteinExistence type="inferred from homology"/>
<keyword evidence="6" id="KW-1185">Reference proteome</keyword>
<evidence type="ECO:0000313" key="5">
    <source>
        <dbReference type="EMBL" id="GAA1974151.1"/>
    </source>
</evidence>
<reference evidence="5 6" key="1">
    <citation type="journal article" date="2019" name="Int. J. Syst. Evol. Microbiol.">
        <title>The Global Catalogue of Microorganisms (GCM) 10K type strain sequencing project: providing services to taxonomists for standard genome sequencing and annotation.</title>
        <authorList>
            <consortium name="The Broad Institute Genomics Platform"/>
            <consortium name="The Broad Institute Genome Sequencing Center for Infectious Disease"/>
            <person name="Wu L."/>
            <person name="Ma J."/>
        </authorList>
    </citation>
    <scope>NUCLEOTIDE SEQUENCE [LARGE SCALE GENOMIC DNA]</scope>
    <source>
        <strain evidence="5 6">JCM 15309</strain>
    </source>
</reference>
<evidence type="ECO:0000256" key="3">
    <source>
        <dbReference type="ARBA" id="ARBA00022679"/>
    </source>
</evidence>
<feature type="transmembrane region" description="Helical" evidence="4">
    <location>
        <begin position="530"/>
        <end position="553"/>
    </location>
</feature>
<evidence type="ECO:0000256" key="4">
    <source>
        <dbReference type="SAM" id="Phobius"/>
    </source>
</evidence>
<feature type="transmembrane region" description="Helical" evidence="4">
    <location>
        <begin position="404"/>
        <end position="425"/>
    </location>
</feature>
<feature type="transmembrane region" description="Helical" evidence="4">
    <location>
        <begin position="459"/>
        <end position="482"/>
    </location>
</feature>
<dbReference type="RefSeq" id="WP_344047824.1">
    <property type="nucleotide sequence ID" value="NZ_BAAAPB010000005.1"/>
</dbReference>
<dbReference type="CDD" id="cd06423">
    <property type="entry name" value="CESA_like"/>
    <property type="match status" value="1"/>
</dbReference>
<dbReference type="Proteomes" id="UP001500571">
    <property type="component" value="Unassembled WGS sequence"/>
</dbReference>
<evidence type="ECO:0008006" key="7">
    <source>
        <dbReference type="Google" id="ProtNLM"/>
    </source>
</evidence>
<feature type="transmembrane region" description="Helical" evidence="4">
    <location>
        <begin position="12"/>
        <end position="38"/>
    </location>
</feature>